<name>A0A4R5W2V5_9BURK</name>
<reference evidence="1 2" key="1">
    <citation type="submission" date="2019-03" db="EMBL/GenBank/DDBJ databases">
        <title>Sapientia aquatica gen. nov., sp. nov., isolated from a crater lake.</title>
        <authorList>
            <person name="Felfoldi T."/>
            <person name="Szabo A."/>
            <person name="Toth E."/>
            <person name="Schumann P."/>
            <person name="Keki Z."/>
            <person name="Marialigeti K."/>
            <person name="Mathe I."/>
        </authorList>
    </citation>
    <scope>NUCLEOTIDE SEQUENCE [LARGE SCALE GENOMIC DNA]</scope>
    <source>
        <strain evidence="1 2">SA-152</strain>
    </source>
</reference>
<evidence type="ECO:0000313" key="2">
    <source>
        <dbReference type="Proteomes" id="UP000294829"/>
    </source>
</evidence>
<organism evidence="1 2">
    <name type="scientific">Sapientia aquatica</name>
    <dbReference type="NCBI Taxonomy" id="1549640"/>
    <lineage>
        <taxon>Bacteria</taxon>
        <taxon>Pseudomonadati</taxon>
        <taxon>Pseudomonadota</taxon>
        <taxon>Betaproteobacteria</taxon>
        <taxon>Burkholderiales</taxon>
        <taxon>Oxalobacteraceae</taxon>
        <taxon>Sapientia</taxon>
    </lineage>
</organism>
<protein>
    <recommendedName>
        <fullName evidence="3">LTXXQ motif family protein</fullName>
    </recommendedName>
</protein>
<dbReference type="GO" id="GO:0042597">
    <property type="term" value="C:periplasmic space"/>
    <property type="evidence" value="ECO:0007669"/>
    <property type="project" value="InterPro"/>
</dbReference>
<dbReference type="Proteomes" id="UP000294829">
    <property type="component" value="Unassembled WGS sequence"/>
</dbReference>
<gene>
    <name evidence="1" type="ORF">E2I14_04650</name>
</gene>
<keyword evidence="2" id="KW-1185">Reference proteome</keyword>
<comment type="caution">
    <text evidence="1">The sequence shown here is derived from an EMBL/GenBank/DDBJ whole genome shotgun (WGS) entry which is preliminary data.</text>
</comment>
<evidence type="ECO:0008006" key="3">
    <source>
        <dbReference type="Google" id="ProtNLM"/>
    </source>
</evidence>
<dbReference type="Pfam" id="PF07813">
    <property type="entry name" value="LTXXQ"/>
    <property type="match status" value="1"/>
</dbReference>
<dbReference type="AlphaFoldDB" id="A0A4R5W2V5"/>
<accession>A0A4R5W2V5</accession>
<dbReference type="InterPro" id="IPR012899">
    <property type="entry name" value="LTXXQ"/>
</dbReference>
<proteinExistence type="predicted"/>
<dbReference type="EMBL" id="SMYL01000002">
    <property type="protein sequence ID" value="TDK67064.1"/>
    <property type="molecule type" value="Genomic_DNA"/>
</dbReference>
<sequence length="178" mass="19595">MGQITYYPLTARQLLVFLLFMELQMKKIIAVLVSSLFVSSIYAQTATTGSSTTTSTTTTTTATKASAKHEANNEKHIKELHTKLKITADQETLWATVAKTMRDNATLIDAAVEKREAMVNTSSAIDDLNAYANVAQAHADSVKKLAMVFGPLYAAMSEPQKKIADEVFMHHDHDKKKS</sequence>
<evidence type="ECO:0000313" key="1">
    <source>
        <dbReference type="EMBL" id="TDK67064.1"/>
    </source>
</evidence>